<name>A0A8X6Q4G1_NEPPI</name>
<protein>
    <submittedName>
        <fullName evidence="3">Uncharacterized protein</fullName>
    </submittedName>
</protein>
<comment type="caution">
    <text evidence="3">The sequence shown here is derived from an EMBL/GenBank/DDBJ whole genome shotgun (WGS) entry which is preliminary data.</text>
</comment>
<evidence type="ECO:0000313" key="4">
    <source>
        <dbReference type="Proteomes" id="UP000887013"/>
    </source>
</evidence>
<evidence type="ECO:0000256" key="1">
    <source>
        <dbReference type="SAM" id="MobiDB-lite"/>
    </source>
</evidence>
<gene>
    <name evidence="3" type="ORF">NPIL_663111</name>
</gene>
<keyword evidence="4" id="KW-1185">Reference proteome</keyword>
<evidence type="ECO:0000313" key="3">
    <source>
        <dbReference type="EMBL" id="GFU06075.1"/>
    </source>
</evidence>
<dbReference type="Proteomes" id="UP000887013">
    <property type="component" value="Unassembled WGS sequence"/>
</dbReference>
<evidence type="ECO:0000256" key="2">
    <source>
        <dbReference type="SAM" id="Phobius"/>
    </source>
</evidence>
<proteinExistence type="predicted"/>
<dbReference type="EMBL" id="BMAW01124040">
    <property type="protein sequence ID" value="GFU06075.1"/>
    <property type="molecule type" value="Genomic_DNA"/>
</dbReference>
<sequence length="108" mass="12895">MRAAAKWNQKKKKRYCPYKVFKRYTRNSCNNNSKTAEKNMGTSRKIHQHPQRKNILDDGTALERNSDTHIKKAVPNRWRGYFLFLLSYLVMWPQLTMQGDSLKKTLKF</sequence>
<keyword evidence="2" id="KW-1133">Transmembrane helix</keyword>
<dbReference type="AlphaFoldDB" id="A0A8X6Q4G1"/>
<reference evidence="3" key="1">
    <citation type="submission" date="2020-08" db="EMBL/GenBank/DDBJ databases">
        <title>Multicomponent nature underlies the extraordinary mechanical properties of spider dragline silk.</title>
        <authorList>
            <person name="Kono N."/>
            <person name="Nakamura H."/>
            <person name="Mori M."/>
            <person name="Yoshida Y."/>
            <person name="Ohtoshi R."/>
            <person name="Malay A.D."/>
            <person name="Moran D.A.P."/>
            <person name="Tomita M."/>
            <person name="Numata K."/>
            <person name="Arakawa K."/>
        </authorList>
    </citation>
    <scope>NUCLEOTIDE SEQUENCE</scope>
</reference>
<feature type="transmembrane region" description="Helical" evidence="2">
    <location>
        <begin position="78"/>
        <end position="95"/>
    </location>
</feature>
<keyword evidence="2" id="KW-0812">Transmembrane</keyword>
<keyword evidence="2" id="KW-0472">Membrane</keyword>
<feature type="region of interest" description="Disordered" evidence="1">
    <location>
        <begin position="29"/>
        <end position="52"/>
    </location>
</feature>
<organism evidence="3 4">
    <name type="scientific">Nephila pilipes</name>
    <name type="common">Giant wood spider</name>
    <name type="synonym">Nephila maculata</name>
    <dbReference type="NCBI Taxonomy" id="299642"/>
    <lineage>
        <taxon>Eukaryota</taxon>
        <taxon>Metazoa</taxon>
        <taxon>Ecdysozoa</taxon>
        <taxon>Arthropoda</taxon>
        <taxon>Chelicerata</taxon>
        <taxon>Arachnida</taxon>
        <taxon>Araneae</taxon>
        <taxon>Araneomorphae</taxon>
        <taxon>Entelegynae</taxon>
        <taxon>Araneoidea</taxon>
        <taxon>Nephilidae</taxon>
        <taxon>Nephila</taxon>
    </lineage>
</organism>
<accession>A0A8X6Q4G1</accession>